<dbReference type="EMBL" id="LR134493">
    <property type="protein sequence ID" value="VEI68248.1"/>
    <property type="molecule type" value="Genomic_DNA"/>
</dbReference>
<evidence type="ECO:0000313" key="4">
    <source>
        <dbReference type="Proteomes" id="UP000624159"/>
    </source>
</evidence>
<proteinExistence type="predicted"/>
<dbReference type="CDD" id="cd24012">
    <property type="entry name" value="ASKHA_NBD_KDGal-kinase"/>
    <property type="match status" value="1"/>
</dbReference>
<dbReference type="RefSeq" id="WP_126531932.1">
    <property type="nucleotide sequence ID" value="NZ_JADULK010000003.1"/>
</dbReference>
<reference evidence="1 4" key="2">
    <citation type="submission" date="2020-11" db="EMBL/GenBank/DDBJ databases">
        <title>Enhanced detection system for hospital associated transmission using whole genome sequencing surveillance.</title>
        <authorList>
            <person name="Harrison L.H."/>
            <person name="Van Tyne D."/>
            <person name="Marsh J.W."/>
            <person name="Griffith M.P."/>
            <person name="Snyder D.J."/>
            <person name="Cooper V.S."/>
            <person name="Mustapha M."/>
        </authorList>
    </citation>
    <scope>NUCLEOTIDE SEQUENCE [LARGE SCALE GENOMIC DNA]</scope>
    <source>
        <strain evidence="1 4">SER00230</strain>
    </source>
</reference>
<name>A0A3S4X056_SERRU</name>
<evidence type="ECO:0000313" key="3">
    <source>
        <dbReference type="Proteomes" id="UP000281904"/>
    </source>
</evidence>
<accession>A0A3S4X056</accession>
<keyword evidence="2" id="KW-0808">Transferase</keyword>
<dbReference type="InterPro" id="IPR042258">
    <property type="entry name" value="DGOK_N"/>
</dbReference>
<dbReference type="InterPro" id="IPR042257">
    <property type="entry name" value="DGOK_C"/>
</dbReference>
<dbReference type="Pfam" id="PF05035">
    <property type="entry name" value="DGOK"/>
    <property type="match status" value="1"/>
</dbReference>
<keyword evidence="4" id="KW-1185">Reference proteome</keyword>
<keyword evidence="2" id="KW-0418">Kinase</keyword>
<dbReference type="Gene3D" id="3.30.420.310">
    <property type="entry name" value="2-keto-3-deoxy-galactonokinase, C-terminal domain"/>
    <property type="match status" value="1"/>
</dbReference>
<sequence>MFIVTIDSGTTNTRVRIWQDKRIIADACAAVGVRDSAKTGSQATLTAGIKDALDRALSQAEGCTLDRCAIVASGMITADVGLCPLPHLSAPVSVEQLANGAVARHIPAIAPQPIWFIPGVKNALPTVNLTNLDMMDVMRGEEVETFGLLALQAVPGPAVIVLPGSHSKFVSIDRQQRIAACATTMAGELLDALTHHSLLAGSLDRQFAARLELDYLLQGADACRRTGLSRACFSVRLLDLFTAASHDQKASYLLGVTLCADIQAMKQSRALALTPETRVVISGKPILQQALAALIAADPFFTADALLVDEDPARPLSCIGAIRVMEIIMRQAATPHASPSNAVSSGDSR</sequence>
<evidence type="ECO:0000313" key="2">
    <source>
        <dbReference type="EMBL" id="VEI68248.1"/>
    </source>
</evidence>
<dbReference type="GO" id="GO:0008671">
    <property type="term" value="F:2-dehydro-3-deoxygalactonokinase activity"/>
    <property type="evidence" value="ECO:0007669"/>
    <property type="project" value="InterPro"/>
</dbReference>
<organism evidence="2 3">
    <name type="scientific">Serratia rubidaea</name>
    <name type="common">Serratia marinorubra</name>
    <dbReference type="NCBI Taxonomy" id="61652"/>
    <lineage>
        <taxon>Bacteria</taxon>
        <taxon>Pseudomonadati</taxon>
        <taxon>Pseudomonadota</taxon>
        <taxon>Gammaproteobacteria</taxon>
        <taxon>Enterobacterales</taxon>
        <taxon>Yersiniaceae</taxon>
        <taxon>Serratia</taxon>
    </lineage>
</organism>
<protein>
    <submittedName>
        <fullName evidence="1">2-dehydro-3-deoxygalactonokinase</fullName>
    </submittedName>
    <submittedName>
        <fullName evidence="2">2-keto-3-deoxy-galactonokinase</fullName>
    </submittedName>
</protein>
<dbReference type="AlphaFoldDB" id="A0A3S4X056"/>
<reference evidence="2 3" key="1">
    <citation type="submission" date="2018-12" db="EMBL/GenBank/DDBJ databases">
        <authorList>
            <consortium name="Pathogen Informatics"/>
        </authorList>
    </citation>
    <scope>NUCLEOTIDE SEQUENCE [LARGE SCALE GENOMIC DNA]</scope>
    <source>
        <strain evidence="2 3">NCTC10036</strain>
    </source>
</reference>
<dbReference type="InterPro" id="IPR007729">
    <property type="entry name" value="DGOK"/>
</dbReference>
<gene>
    <name evidence="1" type="ORF">I5U13_08070</name>
    <name evidence="2" type="ORF">NCTC10036_03245</name>
</gene>
<dbReference type="GO" id="GO:0034194">
    <property type="term" value="P:D-galactonate catabolic process"/>
    <property type="evidence" value="ECO:0007669"/>
    <property type="project" value="InterPro"/>
</dbReference>
<evidence type="ECO:0000313" key="1">
    <source>
        <dbReference type="EMBL" id="MBH1929617.1"/>
    </source>
</evidence>
<dbReference type="Proteomes" id="UP000624159">
    <property type="component" value="Unassembled WGS sequence"/>
</dbReference>
<dbReference type="Proteomes" id="UP000281904">
    <property type="component" value="Chromosome"/>
</dbReference>
<dbReference type="EMBL" id="JADULK010000003">
    <property type="protein sequence ID" value="MBH1929617.1"/>
    <property type="molecule type" value="Genomic_DNA"/>
</dbReference>
<dbReference type="Gene3D" id="3.30.420.300">
    <property type="entry name" value="2-keto-3-deoxy-galactonokinase, substrate binding domain"/>
    <property type="match status" value="1"/>
</dbReference>